<dbReference type="InterPro" id="IPR029016">
    <property type="entry name" value="GAF-like_dom_sf"/>
</dbReference>
<dbReference type="PROSITE" id="PS50046">
    <property type="entry name" value="PHYTOCHROME_2"/>
    <property type="match status" value="1"/>
</dbReference>
<dbReference type="Pfam" id="PF08446">
    <property type="entry name" value="PAS_2"/>
    <property type="match status" value="1"/>
</dbReference>
<evidence type="ECO:0000256" key="4">
    <source>
        <dbReference type="ARBA" id="ARBA00023170"/>
    </source>
</evidence>
<evidence type="ECO:0000256" key="3">
    <source>
        <dbReference type="ARBA" id="ARBA00022991"/>
    </source>
</evidence>
<dbReference type="RefSeq" id="WP_256610600.1">
    <property type="nucleotide sequence ID" value="NZ_JANIBM010000008.1"/>
</dbReference>
<dbReference type="SUPFAM" id="SSF55781">
    <property type="entry name" value="GAF domain-like"/>
    <property type="match status" value="2"/>
</dbReference>
<dbReference type="InterPro" id="IPR016132">
    <property type="entry name" value="Phyto_chromo_attachment"/>
</dbReference>
<dbReference type="Pfam" id="PF01590">
    <property type="entry name" value="GAF"/>
    <property type="match status" value="1"/>
</dbReference>
<dbReference type="InterPro" id="IPR001294">
    <property type="entry name" value="Phytochrome"/>
</dbReference>
<evidence type="ECO:0000313" key="7">
    <source>
        <dbReference type="Proteomes" id="UP001524569"/>
    </source>
</evidence>
<comment type="caution">
    <text evidence="6">The sequence shown here is derived from an EMBL/GenBank/DDBJ whole genome shotgun (WGS) entry which is preliminary data.</text>
</comment>
<dbReference type="Gene3D" id="3.30.450.270">
    <property type="match status" value="1"/>
</dbReference>
<dbReference type="InterPro" id="IPR013654">
    <property type="entry name" value="PAS_2"/>
</dbReference>
<dbReference type="Proteomes" id="UP001524569">
    <property type="component" value="Unassembled WGS sequence"/>
</dbReference>
<dbReference type="PRINTS" id="PR01033">
    <property type="entry name" value="PHYTOCHROME"/>
</dbReference>
<feature type="domain" description="Phytochrome chromophore attachment site" evidence="5">
    <location>
        <begin position="129"/>
        <end position="285"/>
    </location>
</feature>
<gene>
    <name evidence="6" type="ORF">NP603_09315</name>
</gene>
<keyword evidence="2" id="KW-0716">Sensory transduction</keyword>
<dbReference type="InterPro" id="IPR043150">
    <property type="entry name" value="Phytochrome_PHY_sf"/>
</dbReference>
<evidence type="ECO:0000256" key="2">
    <source>
        <dbReference type="ARBA" id="ARBA00022606"/>
    </source>
</evidence>
<protein>
    <submittedName>
        <fullName evidence="6">GAF domain-containing protein</fullName>
    </submittedName>
</protein>
<sequence length="483" mass="54614">MKPRFLDQCEQEALHLSGAIQAHGALIIVNGQGICDRVSENIERFAALPAERWLGRTLPAEPADWLKLFSNQGSRRLILYKTALADRPLDVILNRLDSGAISFELLPHVPWRQTSHGIFLPQTPDSEAEIERMQQALTEKVAAITGFQRVMLYLFREDGDGEVIAETVAADGHYGTYLGLRFPASDIPQIARKLYLRTPWRFIADALADPVALLGNDDQADLSLVDLRSVSPVHRTYLSNMGVRSSLSFPVVVNGALTALVACHQQQSSLLSPQTLELAAEHVRAYSVAITSFHARRRIRMIDGLTQRFEQVKHLLQRHGAIESAWPELAPWLVSEFKADGICLALGDRFIVCEHGFEAEALGYIDDWFCHEAGELVWQCDSLRREFPDFPLSEVAGIMAMRLTTQAGIVLRIYLTRMEHIHEVAWGGNPDKPVEYHDGRLGIAPRRSFEKWLEKRMGYSRPWENESRLLLHKLRDLLQNLYV</sequence>
<dbReference type="Pfam" id="PF00360">
    <property type="entry name" value="PHY"/>
    <property type="match status" value="1"/>
</dbReference>
<reference evidence="6 7" key="1">
    <citation type="submission" date="2022-07" db="EMBL/GenBank/DDBJ databases">
        <title>Methylomonas rivi sp. nov., Methylomonas rosea sp. nov., Methylomonas aureus sp. nov. and Methylomonas subterranea sp. nov., four novel methanotrophs isolated from a freshwater creek and the deep terrestrial subsurface.</title>
        <authorList>
            <person name="Abin C."/>
            <person name="Sankaranarayanan K."/>
            <person name="Garner C."/>
            <person name="Sindelar R."/>
            <person name="Kotary K."/>
            <person name="Garner R."/>
            <person name="Barclay S."/>
            <person name="Lawson P."/>
            <person name="Krumholz L."/>
        </authorList>
    </citation>
    <scope>NUCLEOTIDE SEQUENCE [LARGE SCALE GENOMIC DNA]</scope>
    <source>
        <strain evidence="6 7">SURF-1</strain>
    </source>
</reference>
<organism evidence="6 7">
    <name type="scientific">Methylomonas aurea</name>
    <dbReference type="NCBI Taxonomy" id="2952224"/>
    <lineage>
        <taxon>Bacteria</taxon>
        <taxon>Pseudomonadati</taxon>
        <taxon>Pseudomonadota</taxon>
        <taxon>Gammaproteobacteria</taxon>
        <taxon>Methylococcales</taxon>
        <taxon>Methylococcaceae</taxon>
        <taxon>Methylomonas</taxon>
    </lineage>
</organism>
<dbReference type="InterPro" id="IPR003018">
    <property type="entry name" value="GAF"/>
</dbReference>
<keyword evidence="4" id="KW-0675">Receptor</keyword>
<accession>A0ABT1UHI4</accession>
<evidence type="ECO:0000313" key="6">
    <source>
        <dbReference type="EMBL" id="MCQ8181308.1"/>
    </source>
</evidence>
<dbReference type="InterPro" id="IPR035965">
    <property type="entry name" value="PAS-like_dom_sf"/>
</dbReference>
<dbReference type="Gene3D" id="3.30.450.20">
    <property type="entry name" value="PAS domain"/>
    <property type="match status" value="1"/>
</dbReference>
<dbReference type="Gene3D" id="3.30.450.40">
    <property type="match status" value="1"/>
</dbReference>
<dbReference type="SUPFAM" id="SSF55785">
    <property type="entry name" value="PYP-like sensor domain (PAS domain)"/>
    <property type="match status" value="1"/>
</dbReference>
<keyword evidence="7" id="KW-1185">Reference proteome</keyword>
<name>A0ABT1UHI4_9GAMM</name>
<evidence type="ECO:0000259" key="5">
    <source>
        <dbReference type="PROSITE" id="PS50046"/>
    </source>
</evidence>
<dbReference type="InterPro" id="IPR013515">
    <property type="entry name" value="Phytochrome_cen-reg"/>
</dbReference>
<dbReference type="SMART" id="SM00065">
    <property type="entry name" value="GAF"/>
    <property type="match status" value="1"/>
</dbReference>
<keyword evidence="3" id="KW-0157">Chromophore</keyword>
<proteinExistence type="predicted"/>
<keyword evidence="1" id="KW-0600">Photoreceptor protein</keyword>
<evidence type="ECO:0000256" key="1">
    <source>
        <dbReference type="ARBA" id="ARBA00022543"/>
    </source>
</evidence>
<dbReference type="EMBL" id="JANIBM010000008">
    <property type="protein sequence ID" value="MCQ8181308.1"/>
    <property type="molecule type" value="Genomic_DNA"/>
</dbReference>